<comment type="similarity">
    <text evidence="2">Belongs to the plant ACBP60 protein family.</text>
</comment>
<feature type="non-terminal residue" evidence="11">
    <location>
        <position position="275"/>
    </location>
</feature>
<feature type="compositionally biased region" description="Polar residues" evidence="8">
    <location>
        <begin position="255"/>
        <end position="264"/>
    </location>
</feature>
<gene>
    <name evidence="11" type="primary">SARD1</name>
    <name evidence="11" type="ORF">CR513_57955</name>
</gene>
<dbReference type="InterPro" id="IPR046830">
    <property type="entry name" value="Calmod_bind_M"/>
</dbReference>
<dbReference type="AlphaFoldDB" id="A0A371EC29"/>
<keyword evidence="3" id="KW-0805">Transcription regulation</keyword>
<evidence type="ECO:0000313" key="12">
    <source>
        <dbReference type="Proteomes" id="UP000257109"/>
    </source>
</evidence>
<dbReference type="EMBL" id="QJKJ01014812">
    <property type="protein sequence ID" value="RDX63596.1"/>
    <property type="molecule type" value="Genomic_DNA"/>
</dbReference>
<protein>
    <submittedName>
        <fullName evidence="11">Protein SAR DEFICIENT 1</fullName>
    </submittedName>
</protein>
<dbReference type="PANTHER" id="PTHR31713:SF75">
    <property type="entry name" value="CALMODULIN-BINDING-LIKE PROTEIN"/>
    <property type="match status" value="1"/>
</dbReference>
<evidence type="ECO:0000313" key="11">
    <source>
        <dbReference type="EMBL" id="RDX63596.1"/>
    </source>
</evidence>
<evidence type="ECO:0000256" key="3">
    <source>
        <dbReference type="ARBA" id="ARBA00023015"/>
    </source>
</evidence>
<dbReference type="GO" id="GO:0080142">
    <property type="term" value="P:regulation of salicylic acid biosynthetic process"/>
    <property type="evidence" value="ECO:0007669"/>
    <property type="project" value="TreeGrafter"/>
</dbReference>
<evidence type="ECO:0000256" key="1">
    <source>
        <dbReference type="ARBA" id="ARBA00004123"/>
    </source>
</evidence>
<dbReference type="GO" id="GO:0003700">
    <property type="term" value="F:DNA-binding transcription factor activity"/>
    <property type="evidence" value="ECO:0007669"/>
    <property type="project" value="TreeGrafter"/>
</dbReference>
<name>A0A371EC29_MUCPR</name>
<dbReference type="GO" id="GO:0005634">
    <property type="term" value="C:nucleus"/>
    <property type="evidence" value="ECO:0007669"/>
    <property type="project" value="UniProtKB-SubCell"/>
</dbReference>
<dbReference type="Pfam" id="PF20451">
    <property type="entry name" value="Calmod_bind_M"/>
    <property type="match status" value="1"/>
</dbReference>
<dbReference type="GO" id="GO:0043565">
    <property type="term" value="F:sequence-specific DNA binding"/>
    <property type="evidence" value="ECO:0007669"/>
    <property type="project" value="TreeGrafter"/>
</dbReference>
<dbReference type="PANTHER" id="PTHR31713">
    <property type="entry name" value="OS02G0177800 PROTEIN"/>
    <property type="match status" value="1"/>
</dbReference>
<comment type="caution">
    <text evidence="11">The sequence shown here is derived from an EMBL/GenBank/DDBJ whole genome shotgun (WGS) entry which is preliminary data.</text>
</comment>
<evidence type="ECO:0000256" key="6">
    <source>
        <dbReference type="ARBA" id="ARBA00023163"/>
    </source>
</evidence>
<evidence type="ECO:0000256" key="5">
    <source>
        <dbReference type="ARBA" id="ARBA00023159"/>
    </source>
</evidence>
<dbReference type="GO" id="GO:0005516">
    <property type="term" value="F:calmodulin binding"/>
    <property type="evidence" value="ECO:0007669"/>
    <property type="project" value="InterPro"/>
</dbReference>
<dbReference type="Proteomes" id="UP000257109">
    <property type="component" value="Unassembled WGS sequence"/>
</dbReference>
<organism evidence="11 12">
    <name type="scientific">Mucuna pruriens</name>
    <name type="common">Velvet bean</name>
    <name type="synonym">Dolichos pruriens</name>
    <dbReference type="NCBI Taxonomy" id="157652"/>
    <lineage>
        <taxon>Eukaryota</taxon>
        <taxon>Viridiplantae</taxon>
        <taxon>Streptophyta</taxon>
        <taxon>Embryophyta</taxon>
        <taxon>Tracheophyta</taxon>
        <taxon>Spermatophyta</taxon>
        <taxon>Magnoliopsida</taxon>
        <taxon>eudicotyledons</taxon>
        <taxon>Gunneridae</taxon>
        <taxon>Pentapetalae</taxon>
        <taxon>rosids</taxon>
        <taxon>fabids</taxon>
        <taxon>Fabales</taxon>
        <taxon>Fabaceae</taxon>
        <taxon>Papilionoideae</taxon>
        <taxon>50 kb inversion clade</taxon>
        <taxon>NPAAA clade</taxon>
        <taxon>indigoferoid/millettioid clade</taxon>
        <taxon>Phaseoleae</taxon>
        <taxon>Mucuna</taxon>
    </lineage>
</organism>
<accession>A0A371EC29</accession>
<dbReference type="InterPro" id="IPR012416">
    <property type="entry name" value="CBP60"/>
</dbReference>
<evidence type="ECO:0000256" key="8">
    <source>
        <dbReference type="SAM" id="MobiDB-lite"/>
    </source>
</evidence>
<keyword evidence="12" id="KW-1185">Reference proteome</keyword>
<evidence type="ECO:0000256" key="7">
    <source>
        <dbReference type="ARBA" id="ARBA00023242"/>
    </source>
</evidence>
<dbReference type="OrthoDB" id="988213at2759"/>
<dbReference type="STRING" id="157652.A0A371EC29"/>
<feature type="domain" description="Calmodulin binding protein central" evidence="9">
    <location>
        <begin position="1"/>
        <end position="67"/>
    </location>
</feature>
<evidence type="ECO:0000256" key="2">
    <source>
        <dbReference type="ARBA" id="ARBA00007214"/>
    </source>
</evidence>
<sequence length="275" mass="30887">MLHDYVWRLEKIGKDGAFHRKLSSARINTVQDFLKLAVVDTLKLRNILGIGMSDKMWEVTLKHAMTCDMGSKMYIYRGPQFTIFLDPVCKLIKANINGQIFSSIDPMSVMNRVHSPTQESIGSLNLYLDYTLVLYFCPLIHFSGCYYLHLQTYIDRLVKEAYAKWHNLEEIDGVLNDNIALLTQGDETEEQFPNNQPAASVVTYGQNQYYSDKSASYIANNNAQMGCCDWSLNQAYSTTPFANGFPFSFSGSQSDGDITASGSGSVDVDGPTRQN</sequence>
<keyword evidence="5" id="KW-0010">Activator</keyword>
<dbReference type="InterPro" id="IPR046829">
    <property type="entry name" value="Calmod_bind_C"/>
</dbReference>
<feature type="region of interest" description="Disordered" evidence="8">
    <location>
        <begin position="255"/>
        <end position="275"/>
    </location>
</feature>
<evidence type="ECO:0000259" key="10">
    <source>
        <dbReference type="Pfam" id="PF20452"/>
    </source>
</evidence>
<comment type="subcellular location">
    <subcellularLocation>
        <location evidence="1">Nucleus</location>
    </subcellularLocation>
</comment>
<evidence type="ECO:0000256" key="4">
    <source>
        <dbReference type="ARBA" id="ARBA00023125"/>
    </source>
</evidence>
<keyword evidence="7" id="KW-0539">Nucleus</keyword>
<reference evidence="11" key="1">
    <citation type="submission" date="2018-05" db="EMBL/GenBank/DDBJ databases">
        <title>Draft genome of Mucuna pruriens seed.</title>
        <authorList>
            <person name="Nnadi N.E."/>
            <person name="Vos R."/>
            <person name="Hasami M.H."/>
            <person name="Devisetty U.K."/>
            <person name="Aguiy J.C."/>
        </authorList>
    </citation>
    <scope>NUCLEOTIDE SEQUENCE [LARGE SCALE GENOMIC DNA]</scope>
    <source>
        <strain evidence="11">JCA_2017</strain>
    </source>
</reference>
<keyword evidence="6" id="KW-0804">Transcription</keyword>
<proteinExistence type="inferred from homology"/>
<dbReference type="Pfam" id="PF20452">
    <property type="entry name" value="Calmod_bind_C"/>
    <property type="match status" value="1"/>
</dbReference>
<feature type="domain" description="Calmodulin binding protein C-terminal" evidence="10">
    <location>
        <begin position="72"/>
        <end position="113"/>
    </location>
</feature>
<keyword evidence="4" id="KW-0238">DNA-binding</keyword>
<evidence type="ECO:0000259" key="9">
    <source>
        <dbReference type="Pfam" id="PF20451"/>
    </source>
</evidence>